<dbReference type="InterPro" id="IPR003767">
    <property type="entry name" value="Malate/L-lactate_DH-like"/>
</dbReference>
<comment type="caution">
    <text evidence="3">The sequence shown here is derived from an EMBL/GenBank/DDBJ whole genome shotgun (WGS) entry which is preliminary data.</text>
</comment>
<name>A0A7X6H198_9RHOB</name>
<evidence type="ECO:0008006" key="5">
    <source>
        <dbReference type="Google" id="ProtNLM"/>
    </source>
</evidence>
<proteinExistence type="inferred from homology"/>
<dbReference type="InterPro" id="IPR043144">
    <property type="entry name" value="Mal/L-sulf/L-lact_DH-like_ah"/>
</dbReference>
<dbReference type="Proteomes" id="UP000526408">
    <property type="component" value="Unassembled WGS sequence"/>
</dbReference>
<gene>
    <name evidence="3" type="ORF">HCU73_12810</name>
</gene>
<keyword evidence="2" id="KW-0560">Oxidoreductase</keyword>
<dbReference type="RefSeq" id="WP_168623855.1">
    <property type="nucleotide sequence ID" value="NZ_JAAZQQ010000004.1"/>
</dbReference>
<dbReference type="EMBL" id="JAAZQQ010000004">
    <property type="protein sequence ID" value="NKX45469.1"/>
    <property type="molecule type" value="Genomic_DNA"/>
</dbReference>
<keyword evidence="4" id="KW-1185">Reference proteome</keyword>
<dbReference type="InterPro" id="IPR036111">
    <property type="entry name" value="Mal/L-sulfo/L-lacto_DH-like_sf"/>
</dbReference>
<protein>
    <recommendedName>
        <fullName evidence="5">Ldh family oxidoreductase</fullName>
    </recommendedName>
</protein>
<dbReference type="PANTHER" id="PTHR11091">
    <property type="entry name" value="OXIDOREDUCTASE-RELATED"/>
    <property type="match status" value="1"/>
</dbReference>
<dbReference type="AlphaFoldDB" id="A0A7X6H198"/>
<dbReference type="Pfam" id="PF02615">
    <property type="entry name" value="Ldh_2"/>
    <property type="match status" value="1"/>
</dbReference>
<dbReference type="GO" id="GO:0016491">
    <property type="term" value="F:oxidoreductase activity"/>
    <property type="evidence" value="ECO:0007669"/>
    <property type="project" value="UniProtKB-KW"/>
</dbReference>
<dbReference type="PANTHER" id="PTHR11091:SF0">
    <property type="entry name" value="MALATE DEHYDROGENASE"/>
    <property type="match status" value="1"/>
</dbReference>
<dbReference type="Gene3D" id="3.30.1370.60">
    <property type="entry name" value="Hypothetical oxidoreductase yiak, domain 2"/>
    <property type="match status" value="1"/>
</dbReference>
<accession>A0A7X6H198</accession>
<evidence type="ECO:0000313" key="3">
    <source>
        <dbReference type="EMBL" id="NKX45469.1"/>
    </source>
</evidence>
<evidence type="ECO:0000256" key="1">
    <source>
        <dbReference type="ARBA" id="ARBA00006056"/>
    </source>
</evidence>
<evidence type="ECO:0000313" key="4">
    <source>
        <dbReference type="Proteomes" id="UP000526408"/>
    </source>
</evidence>
<comment type="similarity">
    <text evidence="1">Belongs to the LDH2/MDH2 oxidoreductase family.</text>
</comment>
<evidence type="ECO:0000256" key="2">
    <source>
        <dbReference type="ARBA" id="ARBA00023002"/>
    </source>
</evidence>
<dbReference type="Gene3D" id="1.10.1530.10">
    <property type="match status" value="1"/>
</dbReference>
<sequence>MTELLSLPDLHALARDCLTRAGVPDRVAEAVAAETAAAEAAGARRHGMEALLRDIRLLRYGRIDAAAAPAITRPRPGLLEVDARHGFAAAALATALDEFAGMARDAGVAMLRLERASDPGVLGSALAALAAHGLAARRLDLAAPGALACAVRQAPAETGAPDDDPLGPPVAHGATLLALPPWEGAAAVAKAPPPVARIALPADLIARIVTA</sequence>
<organism evidence="3 4">
    <name type="scientific">Roseicyclus persicicus</name>
    <dbReference type="NCBI Taxonomy" id="2650661"/>
    <lineage>
        <taxon>Bacteria</taxon>
        <taxon>Pseudomonadati</taxon>
        <taxon>Pseudomonadota</taxon>
        <taxon>Alphaproteobacteria</taxon>
        <taxon>Rhodobacterales</taxon>
        <taxon>Roseobacteraceae</taxon>
        <taxon>Roseicyclus</taxon>
    </lineage>
</organism>
<reference evidence="3 4" key="1">
    <citation type="submission" date="2020-04" db="EMBL/GenBank/DDBJ databases">
        <authorList>
            <person name="Yoon J."/>
        </authorList>
    </citation>
    <scope>NUCLEOTIDE SEQUENCE [LARGE SCALE GENOMIC DNA]</scope>
    <source>
        <strain evidence="3 4">KMU-115</strain>
    </source>
</reference>
<dbReference type="SUPFAM" id="SSF89733">
    <property type="entry name" value="L-sulfolactate dehydrogenase-like"/>
    <property type="match status" value="1"/>
</dbReference>
<dbReference type="InterPro" id="IPR043143">
    <property type="entry name" value="Mal/L-sulf/L-lact_DH-like_NADP"/>
</dbReference>